<feature type="domain" description="ABC3 transporter permease C-terminal" evidence="8">
    <location>
        <begin position="270"/>
        <end position="390"/>
    </location>
</feature>
<gene>
    <name evidence="9" type="ORF">HLI28_11255</name>
</gene>
<evidence type="ECO:0000259" key="8">
    <source>
        <dbReference type="Pfam" id="PF02687"/>
    </source>
</evidence>
<keyword evidence="2" id="KW-1003">Cell membrane</keyword>
<evidence type="ECO:0000256" key="2">
    <source>
        <dbReference type="ARBA" id="ARBA00022475"/>
    </source>
</evidence>
<comment type="subcellular location">
    <subcellularLocation>
        <location evidence="1">Cell membrane</location>
        <topology evidence="1">Multi-pass membrane protein</topology>
    </subcellularLocation>
</comment>
<feature type="transmembrane region" description="Helical" evidence="7">
    <location>
        <begin position="413"/>
        <end position="437"/>
    </location>
</feature>
<dbReference type="GO" id="GO:0005886">
    <property type="term" value="C:plasma membrane"/>
    <property type="evidence" value="ECO:0007669"/>
    <property type="project" value="UniProtKB-SubCell"/>
</dbReference>
<reference evidence="9 10" key="1">
    <citation type="submission" date="2020-05" db="EMBL/GenBank/DDBJ databases">
        <title>Genome sequence of Isoptericola sp. JC619 isolated from Chilika lagoon, India.</title>
        <authorList>
            <person name="Kumar D."/>
            <person name="Appam K."/>
            <person name="Gandham S."/>
            <person name="Uppada J."/>
            <person name="Sasikala C."/>
            <person name="Venkata Ramana C."/>
        </authorList>
    </citation>
    <scope>NUCLEOTIDE SEQUENCE [LARGE SCALE GENOMIC DNA]</scope>
    <source>
        <strain evidence="9 10">JC619</strain>
    </source>
</reference>
<keyword evidence="5 7" id="KW-0472">Membrane</keyword>
<dbReference type="PANTHER" id="PTHR30572:SF4">
    <property type="entry name" value="ABC TRANSPORTER PERMEASE YTRF"/>
    <property type="match status" value="1"/>
</dbReference>
<evidence type="ECO:0000256" key="5">
    <source>
        <dbReference type="ARBA" id="ARBA00023136"/>
    </source>
</evidence>
<name>A0A849KHL8_9MICO</name>
<feature type="transmembrane region" description="Helical" evidence="7">
    <location>
        <begin position="357"/>
        <end position="382"/>
    </location>
</feature>
<feature type="transmembrane region" description="Helical" evidence="7">
    <location>
        <begin position="443"/>
        <end position="466"/>
    </location>
</feature>
<dbReference type="AlphaFoldDB" id="A0A849KHL8"/>
<dbReference type="EMBL" id="JABFAJ010000020">
    <property type="protein sequence ID" value="NNU28113.1"/>
    <property type="molecule type" value="Genomic_DNA"/>
</dbReference>
<dbReference type="InterPro" id="IPR050250">
    <property type="entry name" value="Macrolide_Exporter_MacB"/>
</dbReference>
<feature type="transmembrane region" description="Helical" evidence="7">
    <location>
        <begin position="319"/>
        <end position="345"/>
    </location>
</feature>
<keyword evidence="10" id="KW-1185">Reference proteome</keyword>
<evidence type="ECO:0000256" key="6">
    <source>
        <dbReference type="ARBA" id="ARBA00038076"/>
    </source>
</evidence>
<feature type="domain" description="ABC3 transporter permease C-terminal" evidence="8">
    <location>
        <begin position="733"/>
        <end position="850"/>
    </location>
</feature>
<feature type="transmembrane region" description="Helical" evidence="7">
    <location>
        <begin position="820"/>
        <end position="840"/>
    </location>
</feature>
<dbReference type="Proteomes" id="UP000557204">
    <property type="component" value="Unassembled WGS sequence"/>
</dbReference>
<dbReference type="RefSeq" id="WP_171247657.1">
    <property type="nucleotide sequence ID" value="NZ_JABFAJ010000020.1"/>
</dbReference>
<dbReference type="Pfam" id="PF02687">
    <property type="entry name" value="FtsX"/>
    <property type="match status" value="2"/>
</dbReference>
<evidence type="ECO:0000256" key="1">
    <source>
        <dbReference type="ARBA" id="ARBA00004651"/>
    </source>
</evidence>
<comment type="similarity">
    <text evidence="6">Belongs to the ABC-4 integral membrane protein family.</text>
</comment>
<feature type="transmembrane region" description="Helical" evidence="7">
    <location>
        <begin position="503"/>
        <end position="522"/>
    </location>
</feature>
<dbReference type="PANTHER" id="PTHR30572">
    <property type="entry name" value="MEMBRANE COMPONENT OF TRANSPORTER-RELATED"/>
    <property type="match status" value="1"/>
</dbReference>
<keyword evidence="3 7" id="KW-0812">Transmembrane</keyword>
<feature type="transmembrane region" description="Helical" evidence="7">
    <location>
        <begin position="262"/>
        <end position="284"/>
    </location>
</feature>
<evidence type="ECO:0000256" key="7">
    <source>
        <dbReference type="SAM" id="Phobius"/>
    </source>
</evidence>
<dbReference type="InterPro" id="IPR003838">
    <property type="entry name" value="ABC3_permease_C"/>
</dbReference>
<protein>
    <submittedName>
        <fullName evidence="9">FtsX-like permease family protein</fullName>
    </submittedName>
</protein>
<evidence type="ECO:0000313" key="10">
    <source>
        <dbReference type="Proteomes" id="UP000557204"/>
    </source>
</evidence>
<feature type="transmembrane region" description="Helical" evidence="7">
    <location>
        <begin position="775"/>
        <end position="800"/>
    </location>
</feature>
<sequence>MLRITLAQMRRSAGRLAAAGVAIVIGTAFVAATLLASGVITRMTYDSVAAQYGDADLVVGATQDAPLDVDALAATDGVAAVAPVTAIYAELTDGARSVYQSVVPTADDRLMPLEVTAGAMPSAAGEIALPADVADRLGVTLGDTVDVGRDVVGDDGSWRQVTETPAVVGLLDDPFGAYARTGGAAVVDAATYTTWQTEARGEPVAVTEAAVVVADGTDVTAAQSALAGTVGGATSTDSAPWVVTTDERAAESAAELTGGQDLMFLVFVLTFAAVALVVAGLVITNTFQVLVAQRARTLALLRCVGADKAQVGRSVLTEAAILGLVASVAGVLLGTALGQTALWVAHALDVPVPLPGAVALTWQVVVVPVLVGTVVTVGAALVPARVATRVAPLAALRPADSPSTSRRAGKVRLVLSLLTAAVGFGLLAAGAALGTVWQEPTLGLLAGIAGGALSFVGVAVGAVFWLPRVAAAAGRLVAASGPTARLAAANTLRNPRRTATTSTALLIGVTLVAMMTTGAASARTSLTAALDEQFPVDVMVTSTASDADGEQEALSGELRADVAAVDGVRATTDVSEILVRATSGAGSAATWLPLTAIDPAGGAEVLNAPDVLADLEPGTVLLGEVQAQDLALGTGDSVELTDTDGAVTVTVAVGASGDTSYLTTDDLAALSSDASVTGMYLALDDGVDAASAVGAIQDVVADSGESAQVTGVASQRALFDQVIDTMLGIVVGLLAVAVVIALIGVANTLSLSVIERRRESATLRAIGLSKAQLRGMLAIEGLLIAGVGAVLGVVLGLVYGWAGAGAALGIMGDVSLSVPWLEITLVLVVALVAGLVASVAPARTALKASPVEALATE</sequence>
<dbReference type="GO" id="GO:0022857">
    <property type="term" value="F:transmembrane transporter activity"/>
    <property type="evidence" value="ECO:0007669"/>
    <property type="project" value="TreeGrafter"/>
</dbReference>
<evidence type="ECO:0000256" key="4">
    <source>
        <dbReference type="ARBA" id="ARBA00022989"/>
    </source>
</evidence>
<comment type="caution">
    <text evidence="9">The sequence shown here is derived from an EMBL/GenBank/DDBJ whole genome shotgun (WGS) entry which is preliminary data.</text>
</comment>
<proteinExistence type="inferred from homology"/>
<evidence type="ECO:0000256" key="3">
    <source>
        <dbReference type="ARBA" id="ARBA00022692"/>
    </source>
</evidence>
<organism evidence="9 10">
    <name type="scientific">Isoptericola sediminis</name>
    <dbReference type="NCBI Taxonomy" id="2733572"/>
    <lineage>
        <taxon>Bacteria</taxon>
        <taxon>Bacillati</taxon>
        <taxon>Actinomycetota</taxon>
        <taxon>Actinomycetes</taxon>
        <taxon>Micrococcales</taxon>
        <taxon>Promicromonosporaceae</taxon>
        <taxon>Isoptericola</taxon>
    </lineage>
</organism>
<keyword evidence="4 7" id="KW-1133">Transmembrane helix</keyword>
<evidence type="ECO:0000313" key="9">
    <source>
        <dbReference type="EMBL" id="NNU28113.1"/>
    </source>
</evidence>
<feature type="transmembrane region" description="Helical" evidence="7">
    <location>
        <begin position="726"/>
        <end position="754"/>
    </location>
</feature>
<accession>A0A849KHL8</accession>